<proteinExistence type="predicted"/>
<dbReference type="SMART" id="SM00530">
    <property type="entry name" value="HTH_XRE"/>
    <property type="match status" value="1"/>
</dbReference>
<dbReference type="InterPro" id="IPR001387">
    <property type="entry name" value="Cro/C1-type_HTH"/>
</dbReference>
<evidence type="ECO:0000259" key="1">
    <source>
        <dbReference type="PROSITE" id="PS50943"/>
    </source>
</evidence>
<dbReference type="Proteomes" id="UP000198959">
    <property type="component" value="Unassembled WGS sequence"/>
</dbReference>
<accession>A0A1C6RVQ9</accession>
<feature type="domain" description="HTH cro/C1-type" evidence="1">
    <location>
        <begin position="35"/>
        <end position="82"/>
    </location>
</feature>
<dbReference type="STRING" id="145854.GA0074692_1140"/>
<gene>
    <name evidence="2" type="ORF">GA0074692_1140</name>
</gene>
<dbReference type="Gene3D" id="3.30.450.180">
    <property type="match status" value="1"/>
</dbReference>
<dbReference type="OrthoDB" id="3608749at2"/>
<dbReference type="InterPro" id="IPR010982">
    <property type="entry name" value="Lambda_DNA-bd_dom_sf"/>
</dbReference>
<dbReference type="Gene3D" id="1.10.260.40">
    <property type="entry name" value="lambda repressor-like DNA-binding domains"/>
    <property type="match status" value="1"/>
</dbReference>
<name>A0A1C6RVQ9_9ACTN</name>
<protein>
    <submittedName>
        <fullName evidence="2">Helix-turn-helix domain-containing protein</fullName>
    </submittedName>
</protein>
<organism evidence="2 3">
    <name type="scientific">Micromonospora pallida</name>
    <dbReference type="NCBI Taxonomy" id="145854"/>
    <lineage>
        <taxon>Bacteria</taxon>
        <taxon>Bacillati</taxon>
        <taxon>Actinomycetota</taxon>
        <taxon>Actinomycetes</taxon>
        <taxon>Micromonosporales</taxon>
        <taxon>Micromonosporaceae</taxon>
        <taxon>Micromonospora</taxon>
    </lineage>
</organism>
<sequence>MIDRAGLAEFLRRRRESLQPEDVGLPRGQRRRTTGLRREEVATLCHISTDYYSRIERERGPHPSEQMIASIAQGLHLSLDERDHLFRLAGHNPPTRSATSGHISPGLLRIFDRLTDTPAEIVTELGETLRQTPLGVALTGDLTRYRGPARSIGYRWFTDPATRALYHPDDHARHSRFFAAGLRRTVTLRGPDSWAAHLQHLLLARSEEFRTVWSEHEVGVRHNGTKRFMHPELGALELACQTLLDPDQSHCLLVYTAVPGSESYEKLQLLSVIGTHSGLTPNVMTVGVSSGREERSV</sequence>
<reference evidence="3" key="1">
    <citation type="submission" date="2016-06" db="EMBL/GenBank/DDBJ databases">
        <authorList>
            <person name="Varghese N."/>
            <person name="Submissions Spin"/>
        </authorList>
    </citation>
    <scope>NUCLEOTIDE SEQUENCE [LARGE SCALE GENOMIC DNA]</scope>
    <source>
        <strain evidence="3">DSM 43817</strain>
    </source>
</reference>
<dbReference type="CDD" id="cd00093">
    <property type="entry name" value="HTH_XRE"/>
    <property type="match status" value="1"/>
</dbReference>
<dbReference type="AlphaFoldDB" id="A0A1C6RVQ9"/>
<dbReference type="GO" id="GO:0003677">
    <property type="term" value="F:DNA binding"/>
    <property type="evidence" value="ECO:0007669"/>
    <property type="project" value="InterPro"/>
</dbReference>
<dbReference type="EMBL" id="FMHW01000002">
    <property type="protein sequence ID" value="SCL21297.1"/>
    <property type="molecule type" value="Genomic_DNA"/>
</dbReference>
<evidence type="ECO:0000313" key="2">
    <source>
        <dbReference type="EMBL" id="SCL21297.1"/>
    </source>
</evidence>
<keyword evidence="3" id="KW-1185">Reference proteome</keyword>
<dbReference type="SUPFAM" id="SSF47413">
    <property type="entry name" value="lambda repressor-like DNA-binding domains"/>
    <property type="match status" value="1"/>
</dbReference>
<dbReference type="PANTHER" id="PTHR35010:SF2">
    <property type="entry name" value="BLL4672 PROTEIN"/>
    <property type="match status" value="1"/>
</dbReference>
<evidence type="ECO:0000313" key="3">
    <source>
        <dbReference type="Proteomes" id="UP000198959"/>
    </source>
</evidence>
<dbReference type="InterPro" id="IPR041413">
    <property type="entry name" value="MLTR_LBD"/>
</dbReference>
<dbReference type="Pfam" id="PF17765">
    <property type="entry name" value="MLTR_LBD"/>
    <property type="match status" value="1"/>
</dbReference>
<dbReference type="PROSITE" id="PS50943">
    <property type="entry name" value="HTH_CROC1"/>
    <property type="match status" value="1"/>
</dbReference>
<dbReference type="Pfam" id="PF13560">
    <property type="entry name" value="HTH_31"/>
    <property type="match status" value="1"/>
</dbReference>
<dbReference type="RefSeq" id="WP_091640069.1">
    <property type="nucleotide sequence ID" value="NZ_FMHW01000002.1"/>
</dbReference>
<dbReference type="PANTHER" id="PTHR35010">
    <property type="entry name" value="BLL4672 PROTEIN-RELATED"/>
    <property type="match status" value="1"/>
</dbReference>